<dbReference type="EMBL" id="LR797300">
    <property type="protein sequence ID" value="CAB4200164.1"/>
    <property type="molecule type" value="Genomic_DNA"/>
</dbReference>
<accession>A0A6J5RZX3</accession>
<name>A0A6J5RZX3_9CAUD</name>
<proteinExistence type="predicted"/>
<feature type="compositionally biased region" description="Low complexity" evidence="1">
    <location>
        <begin position="12"/>
        <end position="28"/>
    </location>
</feature>
<evidence type="ECO:0000256" key="1">
    <source>
        <dbReference type="SAM" id="MobiDB-lite"/>
    </source>
</evidence>
<sequence>MSHKPSPEVDIAAPAHAAADGRGSARHGTPSAALPPSTDDIAKSVTALNRMLVSSYSIWAARSVPRFEPALVLPMRAHAYLWLSRKLVKLAWTFARKGSVLLKGKEEDDGE</sequence>
<reference evidence="2" key="1">
    <citation type="submission" date="2020-05" db="EMBL/GenBank/DDBJ databases">
        <authorList>
            <person name="Chiriac C."/>
            <person name="Salcher M."/>
            <person name="Ghai R."/>
            <person name="Kavagutti S V."/>
        </authorList>
    </citation>
    <scope>NUCLEOTIDE SEQUENCE</scope>
</reference>
<feature type="region of interest" description="Disordered" evidence="1">
    <location>
        <begin position="1"/>
        <end position="38"/>
    </location>
</feature>
<organism evidence="2">
    <name type="scientific">uncultured Caudovirales phage</name>
    <dbReference type="NCBI Taxonomy" id="2100421"/>
    <lineage>
        <taxon>Viruses</taxon>
        <taxon>Duplodnaviria</taxon>
        <taxon>Heunggongvirae</taxon>
        <taxon>Uroviricota</taxon>
        <taxon>Caudoviricetes</taxon>
        <taxon>Peduoviridae</taxon>
        <taxon>Maltschvirus</taxon>
        <taxon>Maltschvirus maltsch</taxon>
    </lineage>
</organism>
<protein>
    <submittedName>
        <fullName evidence="2">Uncharacterized protein</fullName>
    </submittedName>
</protein>
<gene>
    <name evidence="2" type="ORF">UFOVP1339_30</name>
</gene>
<evidence type="ECO:0000313" key="2">
    <source>
        <dbReference type="EMBL" id="CAB4200164.1"/>
    </source>
</evidence>